<evidence type="ECO:0000256" key="1">
    <source>
        <dbReference type="SAM" id="MobiDB-lite"/>
    </source>
</evidence>
<gene>
    <name evidence="2" type="primary">raiA_2</name>
    <name evidence="2" type="ORF">BURPS1710A_2859</name>
</gene>
<dbReference type="InterPro" id="IPR003489">
    <property type="entry name" value="RHF/RaiA"/>
</dbReference>
<proteinExistence type="predicted"/>
<organism evidence="2">
    <name type="scientific">Burkholderia pseudomallei 1710a</name>
    <dbReference type="NCBI Taxonomy" id="320371"/>
    <lineage>
        <taxon>Bacteria</taxon>
        <taxon>Pseudomonadati</taxon>
        <taxon>Pseudomonadota</taxon>
        <taxon>Betaproteobacteria</taxon>
        <taxon>Burkholderiales</taxon>
        <taxon>Burkholderiaceae</taxon>
        <taxon>Burkholderia</taxon>
        <taxon>pseudomallei group</taxon>
    </lineage>
</organism>
<dbReference type="InterPro" id="IPR036567">
    <property type="entry name" value="RHF-like"/>
</dbReference>
<dbReference type="Pfam" id="PF02482">
    <property type="entry name" value="Ribosomal_S30AE"/>
    <property type="match status" value="1"/>
</dbReference>
<dbReference type="AlphaFoldDB" id="A0A0E1WCU2"/>
<feature type="compositionally biased region" description="Basic and acidic residues" evidence="1">
    <location>
        <begin position="34"/>
        <end position="44"/>
    </location>
</feature>
<reference evidence="2" key="1">
    <citation type="submission" date="2009-05" db="EMBL/GenBank/DDBJ databases">
        <authorList>
            <person name="Harkins D.M."/>
            <person name="DeShazer D."/>
            <person name="Woods D.E."/>
            <person name="Brinkac L.M."/>
            <person name="Brown K.A."/>
            <person name="Hung G.C."/>
            <person name="Tuanyok A."/>
            <person name="Zhang B."/>
            <person name="Nierman W.C."/>
        </authorList>
    </citation>
    <scope>NUCLEOTIDE SEQUENCE [LARGE SCALE GENOMIC DNA]</scope>
    <source>
        <strain evidence="2">1710a</strain>
    </source>
</reference>
<sequence length="160" mass="17968">MIDVKPRFAPRRTIKASPPAREGPHRYAAPSAADDAHPVRHDQPRLSTSTTMKLPLEISIQGMPRSAALEEAIARHAAKLERYCAEIIRCRVSVILDDKHKHQGKPFDVHVDVTIPGREIVSNRESDEDVYVALRDAFGNAERMLDDAASKRRDQTRRSA</sequence>
<evidence type="ECO:0000313" key="2">
    <source>
        <dbReference type="EMBL" id="EET10181.1"/>
    </source>
</evidence>
<accession>A0A0E1WCU2</accession>
<dbReference type="HOGENOM" id="CLU_112793_0_0_4"/>
<feature type="region of interest" description="Disordered" evidence="1">
    <location>
        <begin position="1"/>
        <end position="47"/>
    </location>
</feature>
<protein>
    <submittedName>
        <fullName evidence="2">Ribosomal subunit interface protein</fullName>
    </submittedName>
</protein>
<dbReference type="Gene3D" id="3.30.160.100">
    <property type="entry name" value="Ribosome hibernation promotion factor-like"/>
    <property type="match status" value="1"/>
</dbReference>
<dbReference type="EMBL" id="CM000832">
    <property type="protein sequence ID" value="EET10181.1"/>
    <property type="molecule type" value="Genomic_DNA"/>
</dbReference>
<dbReference type="SUPFAM" id="SSF69754">
    <property type="entry name" value="Ribosome binding protein Y (YfiA homologue)"/>
    <property type="match status" value="1"/>
</dbReference>
<name>A0A0E1WCU2_BURPE</name>
<dbReference type="Proteomes" id="UP000001812">
    <property type="component" value="Chromosome I"/>
</dbReference>